<comment type="caution">
    <text evidence="8">The sequence shown here is derived from an EMBL/GenBank/DDBJ whole genome shotgun (WGS) entry which is preliminary data.</text>
</comment>
<keyword evidence="5" id="KW-0496">Mitochondrion</keyword>
<dbReference type="GO" id="GO:0016020">
    <property type="term" value="C:membrane"/>
    <property type="evidence" value="ECO:0007669"/>
    <property type="project" value="UniProtKB-SubCell"/>
</dbReference>
<accession>A0A8T0GZ13</accession>
<dbReference type="InterPro" id="IPR029058">
    <property type="entry name" value="AB_hydrolase_fold"/>
</dbReference>
<dbReference type="SUPFAM" id="SSF53474">
    <property type="entry name" value="alpha/beta-Hydrolases"/>
    <property type="match status" value="1"/>
</dbReference>
<dbReference type="GO" id="GO:0005739">
    <property type="term" value="C:mitochondrion"/>
    <property type="evidence" value="ECO:0007669"/>
    <property type="project" value="UniProtKB-SubCell"/>
</dbReference>
<evidence type="ECO:0000313" key="8">
    <source>
        <dbReference type="EMBL" id="KAG0562988.1"/>
    </source>
</evidence>
<organism evidence="8 9">
    <name type="scientific">Ceratodon purpureus</name>
    <name type="common">Fire moss</name>
    <name type="synonym">Dicranum purpureum</name>
    <dbReference type="NCBI Taxonomy" id="3225"/>
    <lineage>
        <taxon>Eukaryota</taxon>
        <taxon>Viridiplantae</taxon>
        <taxon>Streptophyta</taxon>
        <taxon>Embryophyta</taxon>
        <taxon>Bryophyta</taxon>
        <taxon>Bryophytina</taxon>
        <taxon>Bryopsida</taxon>
        <taxon>Dicranidae</taxon>
        <taxon>Pseudoditrichales</taxon>
        <taxon>Ditrichaceae</taxon>
        <taxon>Ceratodon</taxon>
    </lineage>
</organism>
<keyword evidence="9" id="KW-1185">Reference proteome</keyword>
<keyword evidence="4" id="KW-0256">Endoplasmic reticulum</keyword>
<dbReference type="Proteomes" id="UP000822688">
    <property type="component" value="Chromosome 9"/>
</dbReference>
<dbReference type="EMBL" id="CM026430">
    <property type="protein sequence ID" value="KAG0562988.1"/>
    <property type="molecule type" value="Genomic_DNA"/>
</dbReference>
<name>A0A8T0GZ13_CERPU</name>
<evidence type="ECO:0000313" key="9">
    <source>
        <dbReference type="Proteomes" id="UP000822688"/>
    </source>
</evidence>
<dbReference type="InterPro" id="IPR052374">
    <property type="entry name" value="SERAC1"/>
</dbReference>
<evidence type="ECO:0000256" key="5">
    <source>
        <dbReference type="ARBA" id="ARBA00023128"/>
    </source>
</evidence>
<sequence length="312" mass="35554">MGSWWSSAGGNTSKSTLPFGITKISNSVYSFNLNSRRPEMEIVFIHGLPISDNKEEFWKTWTAEEKDGDGNEVIWPVKWLREEFPRTRIWSLRYDSSTLKINPAGKIDGFTVGENLVQEMVNIAKVGQQSNQCPIVFVCHSLGGLVVKEMVIQAQKKCGRNKKYANLLQNIRGFHFYATPHDGSKLADLASHLPDMEEMVKKLKVINDDLGRLNGEFERIGKEQYDNKWQFAVIAETMKTESHGFNAKVVEKASAQHGYNRFSAVKADHFGVCKPENRTSKSYKTFREFILDIGMEAQTLTWVNPPENRLKQ</sequence>
<reference evidence="8" key="1">
    <citation type="submission" date="2020-06" db="EMBL/GenBank/DDBJ databases">
        <title>WGS assembly of Ceratodon purpureus strain R40.</title>
        <authorList>
            <person name="Carey S.B."/>
            <person name="Jenkins J."/>
            <person name="Shu S."/>
            <person name="Lovell J.T."/>
            <person name="Sreedasyam A."/>
            <person name="Maumus F."/>
            <person name="Tiley G.P."/>
            <person name="Fernandez-Pozo N."/>
            <person name="Barry K."/>
            <person name="Chen C."/>
            <person name="Wang M."/>
            <person name="Lipzen A."/>
            <person name="Daum C."/>
            <person name="Saski C.A."/>
            <person name="Payton A.C."/>
            <person name="Mcbreen J.C."/>
            <person name="Conrad R.E."/>
            <person name="Kollar L.M."/>
            <person name="Olsson S."/>
            <person name="Huttunen S."/>
            <person name="Landis J.B."/>
            <person name="Wickett N.J."/>
            <person name="Johnson M.G."/>
            <person name="Rensing S.A."/>
            <person name="Grimwood J."/>
            <person name="Schmutz J."/>
            <person name="Mcdaniel S.F."/>
        </authorList>
    </citation>
    <scope>NUCLEOTIDE SEQUENCE</scope>
    <source>
        <strain evidence="8">R40</strain>
    </source>
</reference>
<evidence type="ECO:0000256" key="6">
    <source>
        <dbReference type="ARBA" id="ARBA00023136"/>
    </source>
</evidence>
<evidence type="ECO:0000256" key="1">
    <source>
        <dbReference type="ARBA" id="ARBA00004173"/>
    </source>
</evidence>
<dbReference type="PANTHER" id="PTHR48182:SF2">
    <property type="entry name" value="PROTEIN SERAC1"/>
    <property type="match status" value="1"/>
</dbReference>
<dbReference type="InterPro" id="IPR007751">
    <property type="entry name" value="DUF676_lipase-like"/>
</dbReference>
<keyword evidence="6" id="KW-0472">Membrane</keyword>
<protein>
    <recommendedName>
        <fullName evidence="7">DUF676 domain-containing protein</fullName>
    </recommendedName>
</protein>
<dbReference type="Gene3D" id="3.40.50.1820">
    <property type="entry name" value="alpha/beta hydrolase"/>
    <property type="match status" value="1"/>
</dbReference>
<gene>
    <name evidence="8" type="ORF">KC19_9G187600</name>
</gene>
<proteinExistence type="predicted"/>
<dbReference type="AlphaFoldDB" id="A0A8T0GZ13"/>
<evidence type="ECO:0000256" key="3">
    <source>
        <dbReference type="ARBA" id="ARBA00004370"/>
    </source>
</evidence>
<feature type="domain" description="DUF676" evidence="7">
    <location>
        <begin position="107"/>
        <end position="186"/>
    </location>
</feature>
<dbReference type="GO" id="GO:0005783">
    <property type="term" value="C:endoplasmic reticulum"/>
    <property type="evidence" value="ECO:0007669"/>
    <property type="project" value="UniProtKB-SubCell"/>
</dbReference>
<evidence type="ECO:0000259" key="7">
    <source>
        <dbReference type="Pfam" id="PF05057"/>
    </source>
</evidence>
<dbReference type="Pfam" id="PF05057">
    <property type="entry name" value="DUF676"/>
    <property type="match status" value="1"/>
</dbReference>
<comment type="subcellular location">
    <subcellularLocation>
        <location evidence="2">Endoplasmic reticulum</location>
    </subcellularLocation>
    <subcellularLocation>
        <location evidence="3">Membrane</location>
    </subcellularLocation>
    <subcellularLocation>
        <location evidence="1">Mitochondrion</location>
    </subcellularLocation>
</comment>
<dbReference type="PANTHER" id="PTHR48182">
    <property type="entry name" value="PROTEIN SERAC1"/>
    <property type="match status" value="1"/>
</dbReference>
<evidence type="ECO:0000256" key="4">
    <source>
        <dbReference type="ARBA" id="ARBA00022824"/>
    </source>
</evidence>
<evidence type="ECO:0000256" key="2">
    <source>
        <dbReference type="ARBA" id="ARBA00004240"/>
    </source>
</evidence>